<dbReference type="PRINTS" id="PR00185">
    <property type="entry name" value="EUKARYTPORIN"/>
</dbReference>
<dbReference type="FunFam" id="2.40.160.10:FF:000012">
    <property type="entry name" value="Voltage-dependent anion-selective channel"/>
    <property type="match status" value="1"/>
</dbReference>
<name>A0A0U2VBK7_ACAPC</name>
<accession>A0A0U2VBK7</accession>
<evidence type="ECO:0000256" key="1">
    <source>
        <dbReference type="ARBA" id="ARBA00004294"/>
    </source>
</evidence>
<sequence>MAPPSFSDIGKQSRDVFGKGYNFGVMKLEVKAKSSSGVEYTCSGNSPMESGAVSGTLETKYKCSDYGITMTEKRSTDNSLNTTIDVTDKVMPGLKLTLDGNFKPATGGLAGKFKTEYKHERLLCTTDMGLTASPVINMSASVGHGPWALGYSTAFDTGKAAVVKNSLALGYSAGDMVCHVTANDAKMFGGGIYHKVRPGLETGVSVNTSAAGNTDFGIGCKYDLGSDASIRAKVDNSSKVGLSYQQVLRPGITMTASVLMDATKLNQPGHKFGMSLEMSA</sequence>
<proteinExistence type="evidence at transcript level"/>
<dbReference type="GO" id="GO:0046930">
    <property type="term" value="C:pore complex"/>
    <property type="evidence" value="ECO:0007669"/>
    <property type="project" value="UniProtKB-KW"/>
</dbReference>
<organism evidence="11">
    <name type="scientific">Acartia pacifica</name>
    <name type="common">Copepod</name>
    <dbReference type="NCBI Taxonomy" id="335913"/>
    <lineage>
        <taxon>Eukaryota</taxon>
        <taxon>Metazoa</taxon>
        <taxon>Ecdysozoa</taxon>
        <taxon>Arthropoda</taxon>
        <taxon>Crustacea</taxon>
        <taxon>Multicrustacea</taxon>
        <taxon>Hexanauplia</taxon>
        <taxon>Copepoda</taxon>
        <taxon>Calanoida</taxon>
        <taxon>Acartiidae</taxon>
        <taxon>Acartia</taxon>
    </lineage>
</organism>
<evidence type="ECO:0000256" key="9">
    <source>
        <dbReference type="ARBA" id="ARBA00023128"/>
    </source>
</evidence>
<dbReference type="GO" id="GO:0015288">
    <property type="term" value="F:porin activity"/>
    <property type="evidence" value="ECO:0007669"/>
    <property type="project" value="UniProtKB-KW"/>
</dbReference>
<dbReference type="GO" id="GO:0005741">
    <property type="term" value="C:mitochondrial outer membrane"/>
    <property type="evidence" value="ECO:0007669"/>
    <property type="project" value="UniProtKB-SubCell"/>
</dbReference>
<reference evidence="11" key="1">
    <citation type="journal article" date="2015" name="Sci. Rep.">
        <title>Spliced leader RNA trans-splicing discovered in copepods.</title>
        <authorList>
            <person name="Yang F."/>
            <person name="Xu D."/>
            <person name="Zhuang Y."/>
            <person name="Yi X."/>
            <person name="Huang Y."/>
            <person name="Chen H."/>
            <person name="Lin S."/>
            <person name="Campbell D.A."/>
            <person name="Sturm N.R."/>
            <person name="Liu G."/>
            <person name="Zhang H."/>
        </authorList>
    </citation>
    <scope>NUCLEOTIDE SEQUENCE</scope>
</reference>
<dbReference type="InterPro" id="IPR027246">
    <property type="entry name" value="Porin_Euk/Tom40"/>
</dbReference>
<evidence type="ECO:0000256" key="2">
    <source>
        <dbReference type="ARBA" id="ARBA00007780"/>
    </source>
</evidence>
<evidence type="ECO:0000256" key="8">
    <source>
        <dbReference type="ARBA" id="ARBA00023114"/>
    </source>
</evidence>
<comment type="similarity">
    <text evidence="2">Belongs to the eukaryotic mitochondrial porin family.</text>
</comment>
<dbReference type="PANTHER" id="PTHR11743:SF70">
    <property type="entry name" value="GH26960P-RELATED"/>
    <property type="match status" value="1"/>
</dbReference>
<evidence type="ECO:0000256" key="7">
    <source>
        <dbReference type="ARBA" id="ARBA00023065"/>
    </source>
</evidence>
<dbReference type="CDD" id="cd07306">
    <property type="entry name" value="Porin3_VDAC"/>
    <property type="match status" value="1"/>
</dbReference>
<evidence type="ECO:0000313" key="11">
    <source>
        <dbReference type="EMBL" id="ALS04306.1"/>
    </source>
</evidence>
<dbReference type="Pfam" id="PF01459">
    <property type="entry name" value="Porin_3"/>
    <property type="match status" value="1"/>
</dbReference>
<evidence type="ECO:0000256" key="4">
    <source>
        <dbReference type="ARBA" id="ARBA00022452"/>
    </source>
</evidence>
<dbReference type="InterPro" id="IPR001925">
    <property type="entry name" value="Porin_Euk"/>
</dbReference>
<evidence type="ECO:0000256" key="10">
    <source>
        <dbReference type="ARBA" id="ARBA00023136"/>
    </source>
</evidence>
<dbReference type="InterPro" id="IPR023614">
    <property type="entry name" value="Porin_dom_sf"/>
</dbReference>
<keyword evidence="5" id="KW-0812">Transmembrane</keyword>
<dbReference type="AlphaFoldDB" id="A0A0U2VBK7"/>
<evidence type="ECO:0000256" key="6">
    <source>
        <dbReference type="ARBA" id="ARBA00022787"/>
    </source>
</evidence>
<keyword evidence="10" id="KW-0472">Membrane</keyword>
<keyword evidence="6" id="KW-1000">Mitochondrion outer membrane</keyword>
<keyword evidence="4" id="KW-1134">Transmembrane beta strand</keyword>
<dbReference type="Gene3D" id="2.40.160.10">
    <property type="entry name" value="Porin"/>
    <property type="match status" value="1"/>
</dbReference>
<dbReference type="GO" id="GO:0008308">
    <property type="term" value="F:voltage-gated monoatomic anion channel activity"/>
    <property type="evidence" value="ECO:0007669"/>
    <property type="project" value="InterPro"/>
</dbReference>
<keyword evidence="9" id="KW-0496">Mitochondrion</keyword>
<protein>
    <submittedName>
        <fullName evidence="11">Mitochondrial porin</fullName>
    </submittedName>
</protein>
<evidence type="ECO:0000256" key="3">
    <source>
        <dbReference type="ARBA" id="ARBA00022448"/>
    </source>
</evidence>
<comment type="subcellular location">
    <subcellularLocation>
        <location evidence="1">Mitochondrion outer membrane</location>
    </subcellularLocation>
</comment>
<dbReference type="PANTHER" id="PTHR11743">
    <property type="entry name" value="VOLTAGE-DEPENDENT ANION-SELECTIVE CHANNEL"/>
    <property type="match status" value="1"/>
</dbReference>
<keyword evidence="7" id="KW-0406">Ion transport</keyword>
<evidence type="ECO:0000256" key="5">
    <source>
        <dbReference type="ARBA" id="ARBA00022692"/>
    </source>
</evidence>
<keyword evidence="8" id="KW-0626">Porin</keyword>
<dbReference type="EMBL" id="KT754472">
    <property type="protein sequence ID" value="ALS04306.1"/>
    <property type="molecule type" value="mRNA"/>
</dbReference>
<keyword evidence="3" id="KW-0813">Transport</keyword>